<dbReference type="SUPFAM" id="SSF53335">
    <property type="entry name" value="S-adenosyl-L-methionine-dependent methyltransferases"/>
    <property type="match status" value="1"/>
</dbReference>
<dbReference type="AlphaFoldDB" id="A0A4V3QY35"/>
<dbReference type="Gene3D" id="3.40.50.150">
    <property type="entry name" value="Vaccinia Virus protein VP39"/>
    <property type="match status" value="1"/>
</dbReference>
<feature type="domain" description="Methyltransferase FkbM" evidence="1">
    <location>
        <begin position="87"/>
        <end position="231"/>
    </location>
</feature>
<reference evidence="2 3" key="1">
    <citation type="submission" date="2019-04" db="EMBL/GenBank/DDBJ databases">
        <title>Sphingomonas psychrotolerans sp. nov., isolated from soil in the Tianshan Mountains, Xinjiang, China.</title>
        <authorList>
            <person name="Luo Y."/>
            <person name="Sheng H."/>
        </authorList>
    </citation>
    <scope>NUCLEOTIDE SEQUENCE [LARGE SCALE GENOMIC DNA]</scope>
    <source>
        <strain evidence="2 3">ZFGT-11</strain>
    </source>
</reference>
<evidence type="ECO:0000259" key="1">
    <source>
        <dbReference type="Pfam" id="PF05050"/>
    </source>
</evidence>
<dbReference type="GO" id="GO:0032259">
    <property type="term" value="P:methylation"/>
    <property type="evidence" value="ECO:0007669"/>
    <property type="project" value="UniProtKB-KW"/>
</dbReference>
<comment type="caution">
    <text evidence="2">The sequence shown here is derived from an EMBL/GenBank/DDBJ whole genome shotgun (WGS) entry which is preliminary data.</text>
</comment>
<gene>
    <name evidence="2" type="ORF">E5A73_20555</name>
</gene>
<dbReference type="PANTHER" id="PTHR34203:SF13">
    <property type="entry name" value="EXPRESSED PROTEIN"/>
    <property type="match status" value="1"/>
</dbReference>
<proteinExistence type="predicted"/>
<keyword evidence="2" id="KW-0808">Transferase</keyword>
<dbReference type="EMBL" id="SRXT01000010">
    <property type="protein sequence ID" value="TGX48752.1"/>
    <property type="molecule type" value="Genomic_DNA"/>
</dbReference>
<dbReference type="PANTHER" id="PTHR34203">
    <property type="entry name" value="METHYLTRANSFERASE, FKBM FAMILY PROTEIN"/>
    <property type="match status" value="1"/>
</dbReference>
<dbReference type="Pfam" id="PF05050">
    <property type="entry name" value="Methyltransf_21"/>
    <property type="match status" value="1"/>
</dbReference>
<name>A0A4V3QY35_9SPHN</name>
<keyword evidence="2" id="KW-0489">Methyltransferase</keyword>
<accession>A0A4V3QY35</accession>
<organism evidence="2 3">
    <name type="scientific">Sphingomonas gei</name>
    <dbReference type="NCBI Taxonomy" id="1395960"/>
    <lineage>
        <taxon>Bacteria</taxon>
        <taxon>Pseudomonadati</taxon>
        <taxon>Pseudomonadota</taxon>
        <taxon>Alphaproteobacteria</taxon>
        <taxon>Sphingomonadales</taxon>
        <taxon>Sphingomonadaceae</taxon>
        <taxon>Sphingomonas</taxon>
    </lineage>
</organism>
<keyword evidence="3" id="KW-1185">Reference proteome</keyword>
<dbReference type="NCBIfam" id="TIGR01444">
    <property type="entry name" value="fkbM_fam"/>
    <property type="match status" value="1"/>
</dbReference>
<evidence type="ECO:0000313" key="3">
    <source>
        <dbReference type="Proteomes" id="UP000306147"/>
    </source>
</evidence>
<dbReference type="GO" id="GO:0008168">
    <property type="term" value="F:methyltransferase activity"/>
    <property type="evidence" value="ECO:0007669"/>
    <property type="project" value="UniProtKB-KW"/>
</dbReference>
<dbReference type="Proteomes" id="UP000306147">
    <property type="component" value="Unassembled WGS sequence"/>
</dbReference>
<sequence>MTQERRWPLGHLRTRPRAANEIAIRKMCINAYLGDGRALVRVLGRYKMFVDTRDVDVCAHLLLDGFWEMWVTELLECLVRPGMVCVDVGAHVGYFTMLMADLAGPTGAVHAFEPNSRLRRMLDDSVRVNGFAARVQSYAEPLYDATGLAAELVVPEAQPSAGHLRILSEGEPATMLRTRRLDGIAGLERCDCIKIDAEASEEAIWRGMRGLLDRAQPMTILLEFCAIRYADPGRFLAAIVAEGFALHRVDPAAGLHRMSTAGILDTPPTSDQMLVLIR</sequence>
<dbReference type="InterPro" id="IPR052514">
    <property type="entry name" value="SAM-dependent_MTase"/>
</dbReference>
<dbReference type="OrthoDB" id="5679686at2"/>
<dbReference type="InterPro" id="IPR029063">
    <property type="entry name" value="SAM-dependent_MTases_sf"/>
</dbReference>
<protein>
    <submittedName>
        <fullName evidence="2">FkbM family methyltransferase</fullName>
    </submittedName>
</protein>
<dbReference type="InterPro" id="IPR006342">
    <property type="entry name" value="FkbM_mtfrase"/>
</dbReference>
<evidence type="ECO:0000313" key="2">
    <source>
        <dbReference type="EMBL" id="TGX48752.1"/>
    </source>
</evidence>